<keyword evidence="3" id="KW-0808">Transferase</keyword>
<dbReference type="OrthoDB" id="5689537at2"/>
<dbReference type="GO" id="GO:0008982">
    <property type="term" value="F:protein-N(PI)-phosphohistidine-sugar phosphotransferase activity"/>
    <property type="evidence" value="ECO:0007669"/>
    <property type="project" value="InterPro"/>
</dbReference>
<evidence type="ECO:0000256" key="5">
    <source>
        <dbReference type="ARBA" id="ARBA00022777"/>
    </source>
</evidence>
<dbReference type="PROSITE" id="PS51098">
    <property type="entry name" value="PTS_EIIB_TYPE_1"/>
    <property type="match status" value="1"/>
</dbReference>
<name>A0A328BXD9_9PAST</name>
<evidence type="ECO:0000313" key="9">
    <source>
        <dbReference type="Proteomes" id="UP000248689"/>
    </source>
</evidence>
<dbReference type="Proteomes" id="UP000248689">
    <property type="component" value="Unassembled WGS sequence"/>
</dbReference>
<evidence type="ECO:0000256" key="1">
    <source>
        <dbReference type="ARBA" id="ARBA00022448"/>
    </source>
</evidence>
<comment type="caution">
    <text evidence="8">The sequence shown here is derived from an EMBL/GenBank/DDBJ whole genome shotgun (WGS) entry which is preliminary data.</text>
</comment>
<sequence>MVQILKNLFGCGKTAKDSSLSPEEIAPKIIDALGKAENIEHLDFCLTRLRVQLKSKENINRNELKALGAAEVVTIHDNHVHVIFGKVSESYANAINAILGK</sequence>
<dbReference type="RefSeq" id="WP_111750079.1">
    <property type="nucleotide sequence ID" value="NZ_PTPX01000013.1"/>
</dbReference>
<keyword evidence="1" id="KW-0813">Transport</keyword>
<organism evidence="8 9">
    <name type="scientific">Glaesserella australis</name>
    <dbReference type="NCBI Taxonomy" id="2094024"/>
    <lineage>
        <taxon>Bacteria</taxon>
        <taxon>Pseudomonadati</taxon>
        <taxon>Pseudomonadota</taxon>
        <taxon>Gammaproteobacteria</taxon>
        <taxon>Pasteurellales</taxon>
        <taxon>Pasteurellaceae</taxon>
        <taxon>Glaesserella</taxon>
    </lineage>
</organism>
<evidence type="ECO:0000256" key="3">
    <source>
        <dbReference type="ARBA" id="ARBA00022679"/>
    </source>
</evidence>
<dbReference type="PANTHER" id="PTHR30009">
    <property type="entry name" value="CYTOCHROME C-TYPE SYNTHESIS PROTEIN AND PTS TRANSMEMBRANE COMPONENT"/>
    <property type="match status" value="1"/>
</dbReference>
<dbReference type="GO" id="GO:0090563">
    <property type="term" value="F:protein-phosphocysteine-sugar phosphotransferase activity"/>
    <property type="evidence" value="ECO:0007669"/>
    <property type="project" value="TreeGrafter"/>
</dbReference>
<evidence type="ECO:0000256" key="6">
    <source>
        <dbReference type="PROSITE-ProRule" id="PRU00421"/>
    </source>
</evidence>
<dbReference type="EMBL" id="PTPX01000013">
    <property type="protein sequence ID" value="RAL18823.1"/>
    <property type="molecule type" value="Genomic_DNA"/>
</dbReference>
<keyword evidence="2" id="KW-0762">Sugar transport</keyword>
<keyword evidence="5" id="KW-0418">Kinase</keyword>
<evidence type="ECO:0000313" key="8">
    <source>
        <dbReference type="EMBL" id="RAL18823.1"/>
    </source>
</evidence>
<keyword evidence="4" id="KW-0598">Phosphotransferase system</keyword>
<dbReference type="InterPro" id="IPR036878">
    <property type="entry name" value="Glu_permease_IIB"/>
</dbReference>
<evidence type="ECO:0000256" key="4">
    <source>
        <dbReference type="ARBA" id="ARBA00022683"/>
    </source>
</evidence>
<dbReference type="CDD" id="cd00212">
    <property type="entry name" value="PTS_IIB_glc"/>
    <property type="match status" value="1"/>
</dbReference>
<proteinExistence type="predicted"/>
<dbReference type="Gene3D" id="3.30.1360.60">
    <property type="entry name" value="Glucose permease domain IIB"/>
    <property type="match status" value="1"/>
</dbReference>
<dbReference type="InterPro" id="IPR018113">
    <property type="entry name" value="PTrfase_EIIB_Cys"/>
</dbReference>
<dbReference type="InterPro" id="IPR001996">
    <property type="entry name" value="PTS_IIB_1"/>
</dbReference>
<dbReference type="GO" id="GO:0016301">
    <property type="term" value="F:kinase activity"/>
    <property type="evidence" value="ECO:0007669"/>
    <property type="project" value="UniProtKB-KW"/>
</dbReference>
<dbReference type="GO" id="GO:0005886">
    <property type="term" value="C:plasma membrane"/>
    <property type="evidence" value="ECO:0007669"/>
    <property type="project" value="TreeGrafter"/>
</dbReference>
<protein>
    <recommendedName>
        <fullName evidence="7">PTS EIIB type-1 domain-containing protein</fullName>
    </recommendedName>
</protein>
<reference evidence="9" key="1">
    <citation type="submission" date="2018-02" db="EMBL/GenBank/DDBJ databases">
        <title>Glaesserella australis sp. nov., isolated from the lungs of pigs.</title>
        <authorList>
            <person name="Turni C."/>
            <person name="Christensen H."/>
        </authorList>
    </citation>
    <scope>NUCLEOTIDE SEQUENCE [LARGE SCALE GENOMIC DNA]</scope>
    <source>
        <strain evidence="9">HS4635</strain>
    </source>
</reference>
<gene>
    <name evidence="8" type="ORF">C5N92_06745</name>
</gene>
<dbReference type="InterPro" id="IPR050429">
    <property type="entry name" value="PTS_Glucose_EIICBA"/>
</dbReference>
<keyword evidence="9" id="KW-1185">Reference proteome</keyword>
<dbReference type="PANTHER" id="PTHR30009:SF20">
    <property type="entry name" value="PTS SYSTEM GLUCOSE-SPECIFIC EIICB COMPONENT-RELATED"/>
    <property type="match status" value="1"/>
</dbReference>
<evidence type="ECO:0000256" key="2">
    <source>
        <dbReference type="ARBA" id="ARBA00022597"/>
    </source>
</evidence>
<evidence type="ECO:0000259" key="7">
    <source>
        <dbReference type="PROSITE" id="PS51098"/>
    </source>
</evidence>
<dbReference type="GO" id="GO:0009401">
    <property type="term" value="P:phosphoenolpyruvate-dependent sugar phosphotransferase system"/>
    <property type="evidence" value="ECO:0007669"/>
    <property type="project" value="UniProtKB-KW"/>
</dbReference>
<dbReference type="SUPFAM" id="SSF55604">
    <property type="entry name" value="Glucose permease domain IIB"/>
    <property type="match status" value="1"/>
</dbReference>
<dbReference type="AlphaFoldDB" id="A0A328BXD9"/>
<feature type="domain" description="PTS EIIB type-1" evidence="7">
    <location>
        <begin position="23"/>
        <end position="101"/>
    </location>
</feature>
<dbReference type="Pfam" id="PF00367">
    <property type="entry name" value="PTS_EIIB"/>
    <property type="match status" value="1"/>
</dbReference>
<accession>A0A328BXD9</accession>
<feature type="active site" description="Phosphocysteine intermediate; for EIIB activity" evidence="6">
    <location>
        <position position="45"/>
    </location>
</feature>